<dbReference type="GO" id="GO:0032300">
    <property type="term" value="C:mismatch repair complex"/>
    <property type="evidence" value="ECO:0007669"/>
    <property type="project" value="InterPro"/>
</dbReference>
<keyword evidence="4 5" id="KW-0234">DNA repair</keyword>
<dbReference type="GO" id="GO:0005524">
    <property type="term" value="F:ATP binding"/>
    <property type="evidence" value="ECO:0007669"/>
    <property type="project" value="InterPro"/>
</dbReference>
<dbReference type="InterPro" id="IPR002099">
    <property type="entry name" value="MutL/Mlh/PMS"/>
</dbReference>
<dbReference type="NCBIfam" id="NF000952">
    <property type="entry name" value="PRK00095.2-2"/>
    <property type="match status" value="1"/>
</dbReference>
<dbReference type="InterPro" id="IPR020667">
    <property type="entry name" value="DNA_mismatch_repair_MutL"/>
</dbReference>
<comment type="similarity">
    <text evidence="1 5">Belongs to the DNA mismatch repair MutL/HexB family.</text>
</comment>
<feature type="domain" description="DNA mismatch repair protein S5" evidence="8">
    <location>
        <begin position="212"/>
        <end position="330"/>
    </location>
</feature>
<keyword evidence="3 5" id="KW-0227">DNA damage</keyword>
<dbReference type="HAMAP" id="MF_00149">
    <property type="entry name" value="DNA_mis_repair"/>
    <property type="match status" value="1"/>
</dbReference>
<dbReference type="InterPro" id="IPR038973">
    <property type="entry name" value="MutL/Mlh/Pms-like"/>
</dbReference>
<dbReference type="InterPro" id="IPR036890">
    <property type="entry name" value="HATPase_C_sf"/>
</dbReference>
<evidence type="ECO:0000256" key="1">
    <source>
        <dbReference type="ARBA" id="ARBA00006082"/>
    </source>
</evidence>
<evidence type="ECO:0000256" key="5">
    <source>
        <dbReference type="HAMAP-Rule" id="MF_00149"/>
    </source>
</evidence>
<dbReference type="AlphaFoldDB" id="A0AAT9G6G9"/>
<feature type="compositionally biased region" description="Low complexity" evidence="6">
    <location>
        <begin position="450"/>
        <end position="461"/>
    </location>
</feature>
<feature type="domain" description="MutL C-terminal dimerisation" evidence="7">
    <location>
        <begin position="485"/>
        <end position="629"/>
    </location>
</feature>
<dbReference type="PANTHER" id="PTHR10073">
    <property type="entry name" value="DNA MISMATCH REPAIR PROTEIN MLH, PMS, MUTL"/>
    <property type="match status" value="1"/>
</dbReference>
<dbReference type="NCBIfam" id="NF000953">
    <property type="entry name" value="PRK00095.2-4"/>
    <property type="match status" value="1"/>
</dbReference>
<dbReference type="PROSITE" id="PS00058">
    <property type="entry name" value="DNA_MISMATCH_REPAIR_1"/>
    <property type="match status" value="1"/>
</dbReference>
<gene>
    <name evidence="5" type="primary">mutL</name>
    <name evidence="9" type="ORF">DMENIID0002_00330</name>
</gene>
<dbReference type="Pfam" id="PF01119">
    <property type="entry name" value="DNA_mis_repair"/>
    <property type="match status" value="1"/>
</dbReference>
<protein>
    <recommendedName>
        <fullName evidence="2 5">DNA mismatch repair protein MutL</fullName>
    </recommendedName>
</protein>
<dbReference type="NCBIfam" id="TIGR00585">
    <property type="entry name" value="mutl"/>
    <property type="match status" value="1"/>
</dbReference>
<dbReference type="Gene3D" id="3.30.565.10">
    <property type="entry name" value="Histidine kinase-like ATPase, C-terminal domain"/>
    <property type="match status" value="1"/>
</dbReference>
<dbReference type="SMART" id="SM00853">
    <property type="entry name" value="MutL_C"/>
    <property type="match status" value="1"/>
</dbReference>
<dbReference type="Gene3D" id="3.30.1540.20">
    <property type="entry name" value="MutL, C-terminal domain, dimerisation subdomain"/>
    <property type="match status" value="1"/>
</dbReference>
<dbReference type="InterPro" id="IPR042120">
    <property type="entry name" value="MutL_C_dimsub"/>
</dbReference>
<dbReference type="InterPro" id="IPR014790">
    <property type="entry name" value="MutL_C"/>
</dbReference>
<evidence type="ECO:0000256" key="4">
    <source>
        <dbReference type="ARBA" id="ARBA00023204"/>
    </source>
</evidence>
<comment type="function">
    <text evidence="5">This protein is involved in the repair of mismatches in DNA. It is required for dam-dependent methyl-directed DNA mismatch repair. May act as a 'molecular matchmaker', a protein that promotes the formation of a stable complex between two or more DNA-binding proteins in an ATP-dependent manner without itself being part of a final effector complex.</text>
</comment>
<dbReference type="Pfam" id="PF08676">
    <property type="entry name" value="MutL_C"/>
    <property type="match status" value="1"/>
</dbReference>
<dbReference type="SUPFAM" id="SSF55874">
    <property type="entry name" value="ATPase domain of HSP90 chaperone/DNA topoisomerase II/histidine kinase"/>
    <property type="match status" value="1"/>
</dbReference>
<dbReference type="GO" id="GO:0006298">
    <property type="term" value="P:mismatch repair"/>
    <property type="evidence" value="ECO:0007669"/>
    <property type="project" value="UniProtKB-UniRule"/>
</dbReference>
<dbReference type="InterPro" id="IPR014762">
    <property type="entry name" value="DNA_mismatch_repair_CS"/>
</dbReference>
<dbReference type="SMART" id="SM01340">
    <property type="entry name" value="DNA_mis_repair"/>
    <property type="match status" value="1"/>
</dbReference>
<evidence type="ECO:0000259" key="8">
    <source>
        <dbReference type="SMART" id="SM01340"/>
    </source>
</evidence>
<dbReference type="Gene3D" id="3.30.230.10">
    <property type="match status" value="1"/>
</dbReference>
<feature type="region of interest" description="Disordered" evidence="6">
    <location>
        <begin position="438"/>
        <end position="462"/>
    </location>
</feature>
<organism evidence="9">
    <name type="scientific">Candidatus Tisiphia endosymbiont of Sergentomyia squamirostris</name>
    <dbReference type="NCBI Taxonomy" id="3113639"/>
    <lineage>
        <taxon>Bacteria</taxon>
        <taxon>Pseudomonadati</taxon>
        <taxon>Pseudomonadota</taxon>
        <taxon>Alphaproteobacteria</taxon>
        <taxon>Rickettsiales</taxon>
        <taxon>Rickettsiaceae</taxon>
        <taxon>Rickettsieae</taxon>
        <taxon>Candidatus Tisiphia</taxon>
    </lineage>
</organism>
<dbReference type="InterPro" id="IPR037198">
    <property type="entry name" value="MutL_C_sf"/>
</dbReference>
<proteinExistence type="inferred from homology"/>
<dbReference type="EMBL" id="AP029170">
    <property type="protein sequence ID" value="BFD45387.1"/>
    <property type="molecule type" value="Genomic_DNA"/>
</dbReference>
<dbReference type="GO" id="GO:0016887">
    <property type="term" value="F:ATP hydrolysis activity"/>
    <property type="evidence" value="ECO:0007669"/>
    <property type="project" value="InterPro"/>
</dbReference>
<dbReference type="Pfam" id="PF13589">
    <property type="entry name" value="HATPase_c_3"/>
    <property type="match status" value="1"/>
</dbReference>
<dbReference type="InterPro" id="IPR014721">
    <property type="entry name" value="Ribsml_uS5_D2-typ_fold_subgr"/>
</dbReference>
<dbReference type="SUPFAM" id="SSF54211">
    <property type="entry name" value="Ribosomal protein S5 domain 2-like"/>
    <property type="match status" value="1"/>
</dbReference>
<dbReference type="Gene3D" id="3.30.1370.100">
    <property type="entry name" value="MutL, C-terminal domain, regulatory subdomain"/>
    <property type="match status" value="1"/>
</dbReference>
<reference evidence="9" key="1">
    <citation type="submission" date="2024-01" db="EMBL/GenBank/DDBJ databases">
        <title>Sequencing the genomes of a sandfly, Sergentomyia squamirostris, and its two endosymbionts.</title>
        <authorList>
            <person name="Itokawa K."/>
            <person name="Sanjoba C."/>
        </authorList>
    </citation>
    <scope>NUCLEOTIDE SEQUENCE</scope>
    <source>
        <strain evidence="9">RiSSQ</strain>
    </source>
</reference>
<evidence type="ECO:0000256" key="2">
    <source>
        <dbReference type="ARBA" id="ARBA00021975"/>
    </source>
</evidence>
<dbReference type="CDD" id="cd16926">
    <property type="entry name" value="HATPase_MutL-MLH-PMS-like"/>
    <property type="match status" value="1"/>
</dbReference>
<dbReference type="SUPFAM" id="SSF118116">
    <property type="entry name" value="DNA mismatch repair protein MutL"/>
    <property type="match status" value="1"/>
</dbReference>
<dbReference type="CDD" id="cd00782">
    <property type="entry name" value="MutL_Trans"/>
    <property type="match status" value="1"/>
</dbReference>
<dbReference type="InterPro" id="IPR042121">
    <property type="entry name" value="MutL_C_regsub"/>
</dbReference>
<accession>A0AAT9G6G9</accession>
<name>A0AAT9G6G9_9RICK</name>
<dbReference type="PANTHER" id="PTHR10073:SF12">
    <property type="entry name" value="DNA MISMATCH REPAIR PROTEIN MLH1"/>
    <property type="match status" value="1"/>
</dbReference>
<dbReference type="FunFam" id="3.30.565.10:FF:000003">
    <property type="entry name" value="DNA mismatch repair endonuclease MutL"/>
    <property type="match status" value="1"/>
</dbReference>
<dbReference type="InterPro" id="IPR020568">
    <property type="entry name" value="Ribosomal_Su5_D2-typ_SF"/>
</dbReference>
<evidence type="ECO:0000256" key="6">
    <source>
        <dbReference type="SAM" id="MobiDB-lite"/>
    </source>
</evidence>
<dbReference type="GO" id="GO:0030983">
    <property type="term" value="F:mismatched DNA binding"/>
    <property type="evidence" value="ECO:0007669"/>
    <property type="project" value="InterPro"/>
</dbReference>
<evidence type="ECO:0000256" key="3">
    <source>
        <dbReference type="ARBA" id="ARBA00022763"/>
    </source>
</evidence>
<evidence type="ECO:0000259" key="7">
    <source>
        <dbReference type="SMART" id="SM00853"/>
    </source>
</evidence>
<evidence type="ECO:0000313" key="9">
    <source>
        <dbReference type="EMBL" id="BFD45387.1"/>
    </source>
</evidence>
<dbReference type="InterPro" id="IPR013507">
    <property type="entry name" value="DNA_mismatch_S5_2-like"/>
</dbReference>
<dbReference type="GO" id="GO:0140664">
    <property type="term" value="F:ATP-dependent DNA damage sensor activity"/>
    <property type="evidence" value="ECO:0007669"/>
    <property type="project" value="InterPro"/>
</dbReference>
<sequence>MKIKLLSDSTINRIAAGEVIERPASVVKELVENAIDAASTKIDISLQQAGKNLIIISDDGIGMSEEELKIAVERHTTSKLDESDLQNIHTFGFRGEALPSIGSVSKMLITSKARGADRAYHIQSSGGYNKEIKPTIHNEGTKIEIRDLFFATPARLKFLRSDKTELAASVDVIKKIALAHPKISINLSHDGKNIIKVKGQDGNFDDLLKQRIIDILGYDFIENSVHINLQRPEISVYGFTSIPTFNRASAEDQFLFVNNRPVKDKLLQIALRLAYQDYLARDRHPVSVLFLQIDPHMVDVNVHPAKTEVRFHDPGTIRGLLISSIKDALATRSHMVSTNIATTALGLFRNTTTNFVKTNKAFQKNHTSSNKVYPNGLSISDNISTYKTQNLTIPRHNDSSNVQQQLIKTDPHAKVEVLEDDILDLDCNNKPLAKFTSTRESAGGLKPHPSSSTANSVTDSSLAPLPKLPAEVELCKKSNVALGAARTQLHGTYIISQTADSIIIVDQHAAHERLGYEKIKQMISNNGLIKQRLLMPEIVELPDVKRADLLYNKKDDLSKLGLSLEKFGERSIIVSETPSLLGNTDINQLTQDLADNLSDLGENISLIQLIEHVTETYACHYAIRAGRKLSSEEMNELLRQMEKTPFSGQCNHGRPTYIELKLKDIERLFGRR</sequence>